<dbReference type="InterPro" id="IPR037524">
    <property type="entry name" value="PA14/GLEYA"/>
</dbReference>
<dbReference type="SUPFAM" id="SSF81296">
    <property type="entry name" value="E set domains"/>
    <property type="match status" value="2"/>
</dbReference>
<dbReference type="InterPro" id="IPR014756">
    <property type="entry name" value="Ig_E-set"/>
</dbReference>
<keyword evidence="4" id="KW-1185">Reference proteome</keyword>
<accession>A0A3Q1GNU6</accession>
<dbReference type="InterPro" id="IPR002909">
    <property type="entry name" value="IPT_dom"/>
</dbReference>
<evidence type="ECO:0000259" key="2">
    <source>
        <dbReference type="PROSITE" id="PS51820"/>
    </source>
</evidence>
<dbReference type="AlphaFoldDB" id="A0A3Q1GNU6"/>
<dbReference type="Gene3D" id="2.60.40.10">
    <property type="entry name" value="Immunoglobulins"/>
    <property type="match status" value="1"/>
</dbReference>
<dbReference type="STRING" id="80966.ENSAPOP00000018945"/>
<dbReference type="Proteomes" id="UP000257200">
    <property type="component" value="Unplaced"/>
</dbReference>
<dbReference type="FunFam" id="2.60.40.10:FF:000857">
    <property type="entry name" value="PKHD1 like 1"/>
    <property type="match status" value="1"/>
</dbReference>
<dbReference type="PROSITE" id="PS51820">
    <property type="entry name" value="PA14"/>
    <property type="match status" value="1"/>
</dbReference>
<reference evidence="3" key="1">
    <citation type="submission" date="2025-08" db="UniProtKB">
        <authorList>
            <consortium name="Ensembl"/>
        </authorList>
    </citation>
    <scope>IDENTIFICATION</scope>
</reference>
<sequence length="643" mass="72751">MEKMVFNSVLFVFLAAQRVDYVSPHRGSLNGATRLTITGADFSKAEFKLSPEDAHLGNLVTLVSDTKSFPCDVERDSTHRDQIMCYTRAMPHDHYMVYVTVDGVPIPDHNLCRGHYKSHHCSFYPVWYRTPTIFSLSPVSGLPGTLVMIRGRIYTNVYGSNTDRSSNGLNVRFLRSFMGGMPCELLKLDSDELSKPDKYLYRVSAENKLFMFQTYAEVTGVSPSAGSVLGGTLITVHGRFFDETDRPARVLVGGQILFRYYSIVFFSHRTKCGRGLKMEIWNQTRPRHLTDIWSYNESTSGYWTKWVDSMPQIFPPELNYFSTRTRGFLVPPTSGNYRIYLNCDDRCELYMSNSSRPESKPYFVSNFNKMDSQKSDVMDLEKGKAYYIEVLQQEYTGKAGLNIALFREESSFTEEQTDDAVNEVQEIVAKYDFFDEEQVISFDSWPDKTTAVKEVQKIVVNSSCESHLCGNTFFRMRYGDAKTVPIPVGASADVMEAALKDLWSIKPDSVQVTRQEDGQTYQYTVTFNSDRGDFKLLHSEVFTNDTSITVSEVTKGQSSMETFTLLWGGTQTKPLGFNASDLNHLPSVSSQLCFAYKGALKNVVEMKFTYVNSSGVTRTETAKISTVFNHGPESVTSRDVSLV</sequence>
<dbReference type="Pfam" id="PF07691">
    <property type="entry name" value="PA14"/>
    <property type="match status" value="1"/>
</dbReference>
<evidence type="ECO:0000313" key="4">
    <source>
        <dbReference type="Proteomes" id="UP000257200"/>
    </source>
</evidence>
<dbReference type="InParanoid" id="A0A3Q1GNU6"/>
<dbReference type="Gene3D" id="2.60.120.1560">
    <property type="match status" value="1"/>
</dbReference>
<dbReference type="InterPro" id="IPR011658">
    <property type="entry name" value="PA14_dom"/>
</dbReference>
<dbReference type="Ensembl" id="ENSAPOT00000028682.1">
    <property type="protein sequence ID" value="ENSAPOP00000018945.1"/>
    <property type="gene ID" value="ENSAPOG00000022344.1"/>
</dbReference>
<dbReference type="PANTHER" id="PTHR46769">
    <property type="entry name" value="POLYCYSTIC KIDNEY AND HEPATIC DISEASE 1 (AUTOSOMAL RECESSIVE)-LIKE 1"/>
    <property type="match status" value="1"/>
</dbReference>
<keyword evidence="1" id="KW-0732">Signal</keyword>
<dbReference type="GeneTree" id="ENSGT00940000176110"/>
<reference evidence="3" key="2">
    <citation type="submission" date="2025-09" db="UniProtKB">
        <authorList>
            <consortium name="Ensembl"/>
        </authorList>
    </citation>
    <scope>IDENTIFICATION</scope>
</reference>
<name>A0A3Q1GNU6_9TELE</name>
<proteinExistence type="predicted"/>
<dbReference type="GO" id="GO:0007399">
    <property type="term" value="P:nervous system development"/>
    <property type="evidence" value="ECO:0007669"/>
    <property type="project" value="UniProtKB-ARBA"/>
</dbReference>
<dbReference type="InterPro" id="IPR013783">
    <property type="entry name" value="Ig-like_fold"/>
</dbReference>
<dbReference type="SUPFAM" id="SSF56988">
    <property type="entry name" value="Anthrax protective antigen"/>
    <property type="match status" value="1"/>
</dbReference>
<dbReference type="InterPro" id="IPR052387">
    <property type="entry name" value="Fibrocystin"/>
</dbReference>
<dbReference type="PANTHER" id="PTHR46769:SF2">
    <property type="entry name" value="FIBROCYSTIN-L ISOFORM 2 PRECURSOR-RELATED"/>
    <property type="match status" value="1"/>
</dbReference>
<dbReference type="Pfam" id="PF01833">
    <property type="entry name" value="TIG"/>
    <property type="match status" value="1"/>
</dbReference>
<protein>
    <recommendedName>
        <fullName evidence="2">PA14 domain-containing protein</fullName>
    </recommendedName>
</protein>
<evidence type="ECO:0000256" key="1">
    <source>
        <dbReference type="ARBA" id="ARBA00022729"/>
    </source>
</evidence>
<organism evidence="3 4">
    <name type="scientific">Acanthochromis polyacanthus</name>
    <name type="common">spiny chromis</name>
    <dbReference type="NCBI Taxonomy" id="80966"/>
    <lineage>
        <taxon>Eukaryota</taxon>
        <taxon>Metazoa</taxon>
        <taxon>Chordata</taxon>
        <taxon>Craniata</taxon>
        <taxon>Vertebrata</taxon>
        <taxon>Euteleostomi</taxon>
        <taxon>Actinopterygii</taxon>
        <taxon>Neopterygii</taxon>
        <taxon>Teleostei</taxon>
        <taxon>Neoteleostei</taxon>
        <taxon>Acanthomorphata</taxon>
        <taxon>Ovalentaria</taxon>
        <taxon>Pomacentridae</taxon>
        <taxon>Acanthochromis</taxon>
    </lineage>
</organism>
<evidence type="ECO:0000313" key="3">
    <source>
        <dbReference type="Ensembl" id="ENSAPOP00000018945.1"/>
    </source>
</evidence>
<feature type="domain" description="PA14" evidence="2">
    <location>
        <begin position="271"/>
        <end position="421"/>
    </location>
</feature>
<dbReference type="CDD" id="cd00603">
    <property type="entry name" value="IPT_PCSR"/>
    <property type="match status" value="2"/>
</dbReference>